<dbReference type="PANTHER" id="PTHR21301">
    <property type="entry name" value="REVERSE TRANSCRIPTASE"/>
    <property type="match status" value="1"/>
</dbReference>
<gene>
    <name evidence="1" type="ORF">CM83_4139</name>
</gene>
<name>A0A0A9W6I5_LYGHE</name>
<dbReference type="PANTHER" id="PTHR21301:SF10">
    <property type="entry name" value="REVERSE TRANSCRIPTASE DOMAIN-CONTAINING PROTEIN"/>
    <property type="match status" value="1"/>
</dbReference>
<protein>
    <recommendedName>
        <fullName evidence="2">Reverse transcriptase domain-containing protein</fullName>
    </recommendedName>
</protein>
<accession>A0A0A9W6I5</accession>
<dbReference type="AlphaFoldDB" id="A0A0A9W6I5"/>
<dbReference type="EMBL" id="GBHO01041516">
    <property type="protein sequence ID" value="JAG02088.1"/>
    <property type="molecule type" value="Transcribed_RNA"/>
</dbReference>
<feature type="non-terminal residue" evidence="1">
    <location>
        <position position="464"/>
    </location>
</feature>
<proteinExistence type="predicted"/>
<sequence>MNKSKYIIAKLCKLESQTIFLSRCRKYNVVPKHLQSIHKSSTQCIDKNFTKYEQVYKRIIGFINMLISNEIAYTNQKISNTKIKLEALERSTDRYRLTQPISIITEILSEFRTKVTESCNHAHNKKFHFLAKKQNIIINKQTDTNQELRVINKSNTFVPEAILNLLEAHTKTNIELPIEENEIISLVTNVENTLSEQEFEEEEKIKIRNEIVDTIYRTKASKGKLNDKNLRTNKENLKKLRTFFKENPNIIVIQADKAQQNVILDREDYNSMFTDMLSDTTKFAKLDKDPTDTINKKVDKFVQKLIDNKCINKLSRNKLFNRHSTAPKLYGKLKTHKIPNKLRPVVSNYNGPTQKLAKWYMNILKPFTTNNPFDVVNAQTLTKKLTNTYVKDPYKLISLDVEALYPSLRTDHAIRVIKREWDTIKTNSPIKNLDQFLEGIKLCCNQGYLKFNNVYYRQTSGQQM</sequence>
<reference evidence="1" key="1">
    <citation type="journal article" date="2014" name="PLoS ONE">
        <title>Transcriptome-Based Identification of ABC Transporters in the Western Tarnished Plant Bug Lygus hesperus.</title>
        <authorList>
            <person name="Hull J.J."/>
            <person name="Chaney K."/>
            <person name="Geib S.M."/>
            <person name="Fabrick J.A."/>
            <person name="Brent C.S."/>
            <person name="Walsh D."/>
            <person name="Lavine L.C."/>
        </authorList>
    </citation>
    <scope>NUCLEOTIDE SEQUENCE</scope>
</reference>
<organism evidence="1">
    <name type="scientific">Lygus hesperus</name>
    <name type="common">Western plant bug</name>
    <dbReference type="NCBI Taxonomy" id="30085"/>
    <lineage>
        <taxon>Eukaryota</taxon>
        <taxon>Metazoa</taxon>
        <taxon>Ecdysozoa</taxon>
        <taxon>Arthropoda</taxon>
        <taxon>Hexapoda</taxon>
        <taxon>Insecta</taxon>
        <taxon>Pterygota</taxon>
        <taxon>Neoptera</taxon>
        <taxon>Paraneoptera</taxon>
        <taxon>Hemiptera</taxon>
        <taxon>Heteroptera</taxon>
        <taxon>Panheteroptera</taxon>
        <taxon>Cimicomorpha</taxon>
        <taxon>Miridae</taxon>
        <taxon>Mirini</taxon>
        <taxon>Lygus</taxon>
    </lineage>
</organism>
<evidence type="ECO:0008006" key="2">
    <source>
        <dbReference type="Google" id="ProtNLM"/>
    </source>
</evidence>
<reference evidence="1" key="2">
    <citation type="submission" date="2014-07" db="EMBL/GenBank/DDBJ databases">
        <authorList>
            <person name="Hull J."/>
        </authorList>
    </citation>
    <scope>NUCLEOTIDE SEQUENCE</scope>
</reference>
<evidence type="ECO:0000313" key="1">
    <source>
        <dbReference type="EMBL" id="JAG02088.1"/>
    </source>
</evidence>